<dbReference type="NCBIfam" id="NF040521">
    <property type="entry name" value="C45_proenzyme"/>
    <property type="match status" value="1"/>
</dbReference>
<dbReference type="InterPro" id="IPR005079">
    <property type="entry name" value="Peptidase_C45_hydrolase"/>
</dbReference>
<feature type="domain" description="VOC" evidence="2">
    <location>
        <begin position="381"/>
        <end position="508"/>
    </location>
</feature>
<feature type="compositionally biased region" description="Basic and acidic residues" evidence="1">
    <location>
        <begin position="11"/>
        <end position="20"/>
    </location>
</feature>
<dbReference type="Gene3D" id="1.10.10.2120">
    <property type="match status" value="1"/>
</dbReference>
<name>A0A848KSL2_9ACTN</name>
<reference evidence="3 4" key="1">
    <citation type="submission" date="2020-04" db="EMBL/GenBank/DDBJ databases">
        <title>Gordonia sp. nov. TBRC 11910.</title>
        <authorList>
            <person name="Suriyachadkun C."/>
        </authorList>
    </citation>
    <scope>NUCLEOTIDE SEQUENCE [LARGE SCALE GENOMIC DNA]</scope>
    <source>
        <strain evidence="3 4">TBRC 11910</strain>
    </source>
</reference>
<protein>
    <submittedName>
        <fullName evidence="3">Acyltransferase</fullName>
    </submittedName>
</protein>
<keyword evidence="4" id="KW-1185">Reference proteome</keyword>
<evidence type="ECO:0000313" key="3">
    <source>
        <dbReference type="EMBL" id="NMO01944.1"/>
    </source>
</evidence>
<dbReference type="InterPro" id="IPR004360">
    <property type="entry name" value="Glyas_Fos-R_dOase_dom"/>
</dbReference>
<dbReference type="Pfam" id="PF00903">
    <property type="entry name" value="Glyoxalase"/>
    <property type="match status" value="1"/>
</dbReference>
<feature type="region of interest" description="Disordered" evidence="1">
    <location>
        <begin position="1"/>
        <end position="21"/>
    </location>
</feature>
<dbReference type="Gene3D" id="3.10.180.10">
    <property type="entry name" value="2,3-Dihydroxybiphenyl 1,2-Dioxygenase, domain 1"/>
    <property type="match status" value="1"/>
</dbReference>
<dbReference type="InterPro" id="IPR029068">
    <property type="entry name" value="Glyas_Bleomycin-R_OHBP_Dase"/>
</dbReference>
<dbReference type="Pfam" id="PF03417">
    <property type="entry name" value="AAT"/>
    <property type="match status" value="1"/>
</dbReference>
<organism evidence="3 4">
    <name type="scientific">Gordonia asplenii</name>
    <dbReference type="NCBI Taxonomy" id="2725283"/>
    <lineage>
        <taxon>Bacteria</taxon>
        <taxon>Bacillati</taxon>
        <taxon>Actinomycetota</taxon>
        <taxon>Actinomycetes</taxon>
        <taxon>Mycobacteriales</taxon>
        <taxon>Gordoniaceae</taxon>
        <taxon>Gordonia</taxon>
    </lineage>
</organism>
<feature type="compositionally biased region" description="Basic residues" evidence="1">
    <location>
        <begin position="1"/>
        <end position="10"/>
    </location>
</feature>
<evidence type="ECO:0000256" key="1">
    <source>
        <dbReference type="SAM" id="MobiDB-lite"/>
    </source>
</evidence>
<keyword evidence="3" id="KW-0012">Acyltransferase</keyword>
<dbReference type="RefSeq" id="WP_170194446.1">
    <property type="nucleotide sequence ID" value="NZ_JABBNB010000010.1"/>
</dbReference>
<dbReference type="PANTHER" id="PTHR34180:SF1">
    <property type="entry name" value="BETA-ALANYL-DOPAMINE_CARCININE HYDROLASE"/>
    <property type="match status" value="1"/>
</dbReference>
<sequence length="513" mass="55054">MTAPARRFRSRATEPTERGIELGTAHGTEIRTCIAAYQRLFDDAAGTAVDLEYWGSLAWASITACAPALAREIAGIASGARVSVNSVAAINARTEILAAVGATTAGECSTVVALHDDAAPTAVQAWDWYSELAQSWFVWEIPHADGRLTTTVTEYGIVGKIGVNDRGLGVHFNILHHDADGVGIGAPVHVLARKVLDDAADLNQALLTLAAASVSASSSLTLVAARDGESAAVSVELNPAGVGYALPDSAGLLVHTNHFLQAAAAQGHDTELRNGPDTVVRYDMLRRRLAGRHDIGVNEVVAALNSHLLGGGATCCHPDRGLPATSHFATLATVVLDVEHGTLAAHDGGPCTFESPAPEQFPATEDPTTEHTETTMLKLKRIDNMDILTTDVDRLVEFYHGTLGLGFHLPYEKDEEWAAIDMGNLTLYIFKSEVGEHAPRRTAINADNAPGYDSIAFEIENLDEAVSELDGKVEWVDEEVQWKHPSGAWYRYRPFFDPDGNMLYVTEPHRADA</sequence>
<dbReference type="PROSITE" id="PS51819">
    <property type="entry name" value="VOC"/>
    <property type="match status" value="1"/>
</dbReference>
<dbReference type="Gene3D" id="3.60.60.10">
    <property type="entry name" value="Penicillin V Acylase, Chain A"/>
    <property type="match status" value="1"/>
</dbReference>
<dbReference type="PANTHER" id="PTHR34180">
    <property type="entry name" value="PEPTIDASE C45"/>
    <property type="match status" value="1"/>
</dbReference>
<accession>A0A848KSL2</accession>
<proteinExistence type="predicted"/>
<dbReference type="InterPro" id="IPR047794">
    <property type="entry name" value="C45_proenzyme-like"/>
</dbReference>
<dbReference type="EMBL" id="JABBNB010000010">
    <property type="protein sequence ID" value="NMO01944.1"/>
    <property type="molecule type" value="Genomic_DNA"/>
</dbReference>
<dbReference type="GO" id="GO:0016746">
    <property type="term" value="F:acyltransferase activity"/>
    <property type="evidence" value="ECO:0007669"/>
    <property type="project" value="UniProtKB-KW"/>
</dbReference>
<dbReference type="Proteomes" id="UP000550729">
    <property type="component" value="Unassembled WGS sequence"/>
</dbReference>
<dbReference type="InterPro" id="IPR047801">
    <property type="entry name" value="Peptidase_C45"/>
</dbReference>
<evidence type="ECO:0000313" key="4">
    <source>
        <dbReference type="Proteomes" id="UP000550729"/>
    </source>
</evidence>
<dbReference type="InterPro" id="IPR037523">
    <property type="entry name" value="VOC_core"/>
</dbReference>
<comment type="caution">
    <text evidence="3">The sequence shown here is derived from an EMBL/GenBank/DDBJ whole genome shotgun (WGS) entry which is preliminary data.</text>
</comment>
<dbReference type="SUPFAM" id="SSF54593">
    <property type="entry name" value="Glyoxalase/Bleomycin resistance protein/Dihydroxybiphenyl dioxygenase"/>
    <property type="match status" value="1"/>
</dbReference>
<dbReference type="AlphaFoldDB" id="A0A848KSL2"/>
<evidence type="ECO:0000259" key="2">
    <source>
        <dbReference type="PROSITE" id="PS51819"/>
    </source>
</evidence>
<gene>
    <name evidence="3" type="ORF">HH308_12055</name>
</gene>
<keyword evidence="3" id="KW-0808">Transferase</keyword>